<dbReference type="RefSeq" id="WP_020976102.1">
    <property type="nucleotide sequence ID" value="NC_022198.1"/>
</dbReference>
<keyword evidence="1" id="KW-0472">Membrane</keyword>
<dbReference type="EMBL" id="CP006365">
    <property type="protein sequence ID" value="AGU14949.1"/>
    <property type="molecule type" value="Genomic_DNA"/>
</dbReference>
<protein>
    <recommendedName>
        <fullName evidence="2">Low molecular weight protein antigen 6 PH domain-containing protein</fullName>
    </recommendedName>
</protein>
<organism evidence="3 4">
    <name type="scientific">Corynebacterium argentoratense DSM 44202</name>
    <dbReference type="NCBI Taxonomy" id="1348662"/>
    <lineage>
        <taxon>Bacteria</taxon>
        <taxon>Bacillati</taxon>
        <taxon>Actinomycetota</taxon>
        <taxon>Actinomycetes</taxon>
        <taxon>Mycobacteriales</taxon>
        <taxon>Corynebacteriaceae</taxon>
        <taxon>Corynebacterium</taxon>
    </lineage>
</organism>
<dbReference type="OrthoDB" id="5190396at2"/>
<dbReference type="GeneID" id="78249606"/>
<evidence type="ECO:0000259" key="2">
    <source>
        <dbReference type="Pfam" id="PF10756"/>
    </source>
</evidence>
<sequence length="173" mass="19102">MSTSDQPTVTTQVSAHSDQNLFRVDRMNLISAIVMAMMLTLTVGHKPLLLGWFYIIPIGLIVWVLRSSTRVDEEGIHARYVFKKPVDLTWENIDGIGFGRSFAKVTTTDGSQHSLPGVSFNDVSKLAEASRGRIPDVIAQAEQASHDKVTIIHRDGRQVLVDADKAATEQSEN</sequence>
<keyword evidence="4" id="KW-1185">Reference proteome</keyword>
<dbReference type="Proteomes" id="UP000016943">
    <property type="component" value="Chromosome"/>
</dbReference>
<dbReference type="eggNOG" id="ENOG5033EBJ">
    <property type="taxonomic scope" value="Bacteria"/>
</dbReference>
<proteinExistence type="predicted"/>
<accession>U3GUD5</accession>
<evidence type="ECO:0000313" key="4">
    <source>
        <dbReference type="Proteomes" id="UP000016943"/>
    </source>
</evidence>
<evidence type="ECO:0000313" key="3">
    <source>
        <dbReference type="EMBL" id="AGU14949.1"/>
    </source>
</evidence>
<feature type="domain" description="Low molecular weight protein antigen 6 PH" evidence="2">
    <location>
        <begin position="66"/>
        <end position="136"/>
    </location>
</feature>
<keyword evidence="1" id="KW-1133">Transmembrane helix</keyword>
<dbReference type="STRING" id="1348662.CARG_04010"/>
<dbReference type="HOGENOM" id="CLU_092736_0_1_11"/>
<dbReference type="Pfam" id="PF10756">
    <property type="entry name" value="bPH_6"/>
    <property type="match status" value="1"/>
</dbReference>
<name>U3GUD5_9CORY</name>
<feature type="transmembrane region" description="Helical" evidence="1">
    <location>
        <begin position="27"/>
        <end position="43"/>
    </location>
</feature>
<reference evidence="3 4" key="1">
    <citation type="journal article" date="2013" name="Genome Announc.">
        <title>Whole-Genome Sequence of the Clinical Strain Corynebacterium argentoratense DSM 44202, Isolated from a Human Throat Specimen.</title>
        <authorList>
            <person name="Bomholt C."/>
            <person name="Glaub A."/>
            <person name="Gravermann K."/>
            <person name="Albersmeier A."/>
            <person name="Brinkrolf K."/>
            <person name="Ruckert C."/>
            <person name="Tauch A."/>
        </authorList>
    </citation>
    <scope>NUCLEOTIDE SEQUENCE [LARGE SCALE GENOMIC DNA]</scope>
    <source>
        <strain evidence="3">DSM 44202</strain>
    </source>
</reference>
<dbReference type="AlphaFoldDB" id="U3GUD5"/>
<dbReference type="InterPro" id="IPR019692">
    <property type="entry name" value="CFP-6_PH"/>
</dbReference>
<feature type="transmembrane region" description="Helical" evidence="1">
    <location>
        <begin position="49"/>
        <end position="65"/>
    </location>
</feature>
<dbReference type="PATRIC" id="fig|1348662.3.peg.792"/>
<keyword evidence="1" id="KW-0812">Transmembrane</keyword>
<evidence type="ECO:0000256" key="1">
    <source>
        <dbReference type="SAM" id="Phobius"/>
    </source>
</evidence>
<dbReference type="KEGG" id="caz:CARG_04010"/>
<gene>
    <name evidence="3" type="ORF">CARG_04010</name>
</gene>